<dbReference type="Pfam" id="PF01434">
    <property type="entry name" value="Peptidase_M41"/>
    <property type="match status" value="1"/>
</dbReference>
<dbReference type="InterPro" id="IPR003593">
    <property type="entry name" value="AAA+_ATPase"/>
</dbReference>
<dbReference type="PaxDb" id="3218-PP1S223_127V6.1"/>
<dbReference type="EnsemblPlants" id="Pp3c13_19380V3.2">
    <property type="protein sequence ID" value="PAC:32932413.CDS.1"/>
    <property type="gene ID" value="Pp3c13_19380"/>
</dbReference>
<dbReference type="Gene3D" id="1.20.58.760">
    <property type="entry name" value="Peptidase M41"/>
    <property type="match status" value="1"/>
</dbReference>
<dbReference type="GO" id="GO:0004222">
    <property type="term" value="F:metalloendopeptidase activity"/>
    <property type="evidence" value="ECO:0007669"/>
    <property type="project" value="InterPro"/>
</dbReference>
<dbReference type="Gene3D" id="3.40.50.300">
    <property type="entry name" value="P-loop containing nucleotide triphosphate hydrolases"/>
    <property type="match status" value="1"/>
</dbReference>
<evidence type="ECO:0000313" key="5">
    <source>
        <dbReference type="Proteomes" id="UP000006727"/>
    </source>
</evidence>
<dbReference type="KEGG" id="ppp:112290807"/>
<accession>A0A2K1JMH4</accession>
<evidence type="ECO:0000313" key="3">
    <source>
        <dbReference type="EMBL" id="PNR42738.1"/>
    </source>
</evidence>
<reference evidence="3 5" key="2">
    <citation type="journal article" date="2018" name="Plant J.">
        <title>The Physcomitrella patens chromosome-scale assembly reveals moss genome structure and evolution.</title>
        <authorList>
            <person name="Lang D."/>
            <person name="Ullrich K.K."/>
            <person name="Murat F."/>
            <person name="Fuchs J."/>
            <person name="Jenkins J."/>
            <person name="Haas F.B."/>
            <person name="Piednoel M."/>
            <person name="Gundlach H."/>
            <person name="Van Bel M."/>
            <person name="Meyberg R."/>
            <person name="Vives C."/>
            <person name="Morata J."/>
            <person name="Symeonidi A."/>
            <person name="Hiss M."/>
            <person name="Muchero W."/>
            <person name="Kamisugi Y."/>
            <person name="Saleh O."/>
            <person name="Blanc G."/>
            <person name="Decker E.L."/>
            <person name="van Gessel N."/>
            <person name="Grimwood J."/>
            <person name="Hayes R.D."/>
            <person name="Graham S.W."/>
            <person name="Gunter L.E."/>
            <person name="McDaniel S.F."/>
            <person name="Hoernstein S.N.W."/>
            <person name="Larsson A."/>
            <person name="Li F.W."/>
            <person name="Perroud P.F."/>
            <person name="Phillips J."/>
            <person name="Ranjan P."/>
            <person name="Rokshar D.S."/>
            <person name="Rothfels C.J."/>
            <person name="Schneider L."/>
            <person name="Shu S."/>
            <person name="Stevenson D.W."/>
            <person name="Thummler F."/>
            <person name="Tillich M."/>
            <person name="Villarreal Aguilar J.C."/>
            <person name="Widiez T."/>
            <person name="Wong G.K."/>
            <person name="Wymore A."/>
            <person name="Zhang Y."/>
            <person name="Zimmer A.D."/>
            <person name="Quatrano R.S."/>
            <person name="Mayer K.F.X."/>
            <person name="Goodstein D."/>
            <person name="Casacuberta J.M."/>
            <person name="Vandepoele K."/>
            <person name="Reski R."/>
            <person name="Cuming A.C."/>
            <person name="Tuskan G.A."/>
            <person name="Maumus F."/>
            <person name="Salse J."/>
            <person name="Schmutz J."/>
            <person name="Rensing S.A."/>
        </authorList>
    </citation>
    <scope>NUCLEOTIDE SEQUENCE [LARGE SCALE GENOMIC DNA]</scope>
    <source>
        <strain evidence="4 5">cv. Gransden 2004</strain>
    </source>
</reference>
<dbReference type="GeneID" id="112290807"/>
<dbReference type="GO" id="GO:0016887">
    <property type="term" value="F:ATP hydrolysis activity"/>
    <property type="evidence" value="ECO:0007669"/>
    <property type="project" value="InterPro"/>
</dbReference>
<feature type="coiled-coil region" evidence="1">
    <location>
        <begin position="834"/>
        <end position="861"/>
    </location>
</feature>
<proteinExistence type="predicted"/>
<dbReference type="RefSeq" id="XP_024393285.1">
    <property type="nucleotide sequence ID" value="XM_024537517.2"/>
</dbReference>
<dbReference type="GO" id="GO:0009535">
    <property type="term" value="C:chloroplast thylakoid membrane"/>
    <property type="evidence" value="ECO:0000318"/>
    <property type="project" value="GO_Central"/>
</dbReference>
<dbReference type="InterPro" id="IPR003960">
    <property type="entry name" value="ATPase_AAA_CS"/>
</dbReference>
<gene>
    <name evidence="4" type="primary">LOC112290807</name>
    <name evidence="3" type="ORF">PHYPA_017568</name>
</gene>
<dbReference type="Proteomes" id="UP000006727">
    <property type="component" value="Chromosome 13"/>
</dbReference>
<evidence type="ECO:0000313" key="4">
    <source>
        <dbReference type="EnsemblPlants" id="PAC:32932412.CDS.1"/>
    </source>
</evidence>
<dbReference type="InterPro" id="IPR027417">
    <property type="entry name" value="P-loop_NTPase"/>
</dbReference>
<dbReference type="GO" id="GO:0004176">
    <property type="term" value="F:ATP-dependent peptidase activity"/>
    <property type="evidence" value="ECO:0000318"/>
    <property type="project" value="GO_Central"/>
</dbReference>
<protein>
    <recommendedName>
        <fullName evidence="2">AAA+ ATPase domain-containing protein</fullName>
    </recommendedName>
</protein>
<dbReference type="PROSITE" id="PS00674">
    <property type="entry name" value="AAA"/>
    <property type="match status" value="1"/>
</dbReference>
<keyword evidence="1" id="KW-0175">Coiled coil</keyword>
<dbReference type="PANTHER" id="PTHR23076">
    <property type="entry name" value="METALLOPROTEASE M41 FTSH"/>
    <property type="match status" value="1"/>
</dbReference>
<dbReference type="EnsemblPlants" id="Pp3c13_19380V3.1">
    <property type="protein sequence ID" value="PAC:32932412.CDS.1"/>
    <property type="gene ID" value="Pp3c13_19380"/>
</dbReference>
<name>A0A2K1JMH4_PHYPA</name>
<feature type="coiled-coil region" evidence="1">
    <location>
        <begin position="271"/>
        <end position="373"/>
    </location>
</feature>
<dbReference type="SUPFAM" id="SSF140990">
    <property type="entry name" value="FtsH protease domain-like"/>
    <property type="match status" value="1"/>
</dbReference>
<evidence type="ECO:0000259" key="2">
    <source>
        <dbReference type="SMART" id="SM00382"/>
    </source>
</evidence>
<dbReference type="FunCoup" id="A0A2K1JMH4">
    <property type="interactions" value="1661"/>
</dbReference>
<organism evidence="3">
    <name type="scientific">Physcomitrium patens</name>
    <name type="common">Spreading-leaved earth moss</name>
    <name type="synonym">Physcomitrella patens</name>
    <dbReference type="NCBI Taxonomy" id="3218"/>
    <lineage>
        <taxon>Eukaryota</taxon>
        <taxon>Viridiplantae</taxon>
        <taxon>Streptophyta</taxon>
        <taxon>Embryophyta</taxon>
        <taxon>Bryophyta</taxon>
        <taxon>Bryophytina</taxon>
        <taxon>Bryopsida</taxon>
        <taxon>Funariidae</taxon>
        <taxon>Funariales</taxon>
        <taxon>Funariaceae</taxon>
        <taxon>Physcomitrium</taxon>
    </lineage>
</organism>
<dbReference type="GO" id="GO:0005524">
    <property type="term" value="F:ATP binding"/>
    <property type="evidence" value="ECO:0007669"/>
    <property type="project" value="InterPro"/>
</dbReference>
<dbReference type="Gramene" id="Pp3c13_19380V3.2">
    <property type="protein sequence ID" value="PAC:32932413.CDS.1"/>
    <property type="gene ID" value="Pp3c13_19380"/>
</dbReference>
<dbReference type="Pfam" id="PF00004">
    <property type="entry name" value="AAA"/>
    <property type="match status" value="1"/>
</dbReference>
<dbReference type="Gene3D" id="1.10.8.60">
    <property type="match status" value="1"/>
</dbReference>
<reference evidence="4" key="3">
    <citation type="submission" date="2020-12" db="UniProtKB">
        <authorList>
            <consortium name="EnsemblPlants"/>
        </authorList>
    </citation>
    <scope>IDENTIFICATION</scope>
</reference>
<evidence type="ECO:0000256" key="1">
    <source>
        <dbReference type="SAM" id="Coils"/>
    </source>
</evidence>
<dbReference type="InterPro" id="IPR037219">
    <property type="entry name" value="Peptidase_M41-like"/>
</dbReference>
<reference evidence="3 5" key="1">
    <citation type="journal article" date="2008" name="Science">
        <title>The Physcomitrella genome reveals evolutionary insights into the conquest of land by plants.</title>
        <authorList>
            <person name="Rensing S."/>
            <person name="Lang D."/>
            <person name="Zimmer A."/>
            <person name="Terry A."/>
            <person name="Salamov A."/>
            <person name="Shapiro H."/>
            <person name="Nishiyama T."/>
            <person name="Perroud P.-F."/>
            <person name="Lindquist E."/>
            <person name="Kamisugi Y."/>
            <person name="Tanahashi T."/>
            <person name="Sakakibara K."/>
            <person name="Fujita T."/>
            <person name="Oishi K."/>
            <person name="Shin-I T."/>
            <person name="Kuroki Y."/>
            <person name="Toyoda A."/>
            <person name="Suzuki Y."/>
            <person name="Hashimoto A."/>
            <person name="Yamaguchi K."/>
            <person name="Sugano A."/>
            <person name="Kohara Y."/>
            <person name="Fujiyama A."/>
            <person name="Anterola A."/>
            <person name="Aoki S."/>
            <person name="Ashton N."/>
            <person name="Barbazuk W.B."/>
            <person name="Barker E."/>
            <person name="Bennetzen J."/>
            <person name="Bezanilla M."/>
            <person name="Blankenship R."/>
            <person name="Cho S.H."/>
            <person name="Dutcher S."/>
            <person name="Estelle M."/>
            <person name="Fawcett J.A."/>
            <person name="Gundlach H."/>
            <person name="Hanada K."/>
            <person name="Heyl A."/>
            <person name="Hicks K.A."/>
            <person name="Hugh J."/>
            <person name="Lohr M."/>
            <person name="Mayer K."/>
            <person name="Melkozernov A."/>
            <person name="Murata T."/>
            <person name="Nelson D."/>
            <person name="Pils B."/>
            <person name="Prigge M."/>
            <person name="Reiss B."/>
            <person name="Renner T."/>
            <person name="Rombauts S."/>
            <person name="Rushton P."/>
            <person name="Sanderfoot A."/>
            <person name="Schween G."/>
            <person name="Shiu S.-H."/>
            <person name="Stueber K."/>
            <person name="Theodoulou F.L."/>
            <person name="Tu H."/>
            <person name="Van de Peer Y."/>
            <person name="Verrier P.J."/>
            <person name="Waters E."/>
            <person name="Wood A."/>
            <person name="Yang L."/>
            <person name="Cove D."/>
            <person name="Cuming A."/>
            <person name="Hasebe M."/>
            <person name="Lucas S."/>
            <person name="Mishler D.B."/>
            <person name="Reski R."/>
            <person name="Grigoriev I."/>
            <person name="Quatrano R.S."/>
            <person name="Boore J.L."/>
        </authorList>
    </citation>
    <scope>NUCLEOTIDE SEQUENCE [LARGE SCALE GENOMIC DNA]</scope>
    <source>
        <strain evidence="4 5">cv. Gransden 2004</strain>
    </source>
</reference>
<dbReference type="InterPro" id="IPR003959">
    <property type="entry name" value="ATPase_AAA_core"/>
</dbReference>
<dbReference type="FunFam" id="3.40.50.300:FF:002568">
    <property type="entry name" value="Cell division protein (FtsH)"/>
    <property type="match status" value="1"/>
</dbReference>
<keyword evidence="5" id="KW-1185">Reference proteome</keyword>
<dbReference type="EMBL" id="ABEU02000013">
    <property type="protein sequence ID" value="PNR42738.1"/>
    <property type="molecule type" value="Genomic_DNA"/>
</dbReference>
<dbReference type="PANTHER" id="PTHR23076:SF58">
    <property type="entry name" value="INACTIVE ATP-DEPENDENT ZINC METALLOPROTEASE FTSHI 5, CHLOROPLASTIC-RELATED"/>
    <property type="match status" value="1"/>
</dbReference>
<sequence length="1422" mass="159624">MSALCPSVTAASLWSFCGNRRRSRCSRSSRGSKWGRALHHGEPGLSSKCELRGLLSTCPRRVINARKHSSRGWNESSMLRSQRGDLLFIGLPPQRINAFGVGVLGLSLCFRLENLIRASCCSGDFNGNSVQKLDFRTSAECPSTLISPLSGCSNHGSVTRECESVAGGAHECTCCDENGGFGGNGGVGLLGNGENFMDNSKFDVFIESVSQCVRNMGKALALGVVIAAVGFGPRVFSKVAIAAPAVAVRNDVTEATTELEGEEVEDSDDELSEVKIQQFQRQKELEKLEREKLRVALKIDQKLEELEALGEQAECEPNKRAIFFQKLEEAVRMTSLGALQLQREKVLELNSTIDQLMKERDIAVKRAESVEEEVLSAQSQLQNFDDGSDDGNWKQREILESLVKDAETRCSELWQKVSDFEREMLEKQMWIEKALFDDLPSVEDQGMIEYEKVYQRQLQRQSGSSMGEEDVSRVIKDLELAGETHGKQALLPLAVGVEQEYKMSGLEVDADTQELIDKIKNEMKRAVELRAQFDSQVRQCLGKGEDEDIGHVRIPVDDTMNNLSTSDLLIDTSELGEDIPEEGRDYVREKQVQILVARDRVLADTWYNKREECWEMSPMAASYSVTKKLVAKARVRHDRGIMYLTLKGDDREYRVDIPALDAQLHEAGGFDSLYINMSIEGTPVSTEFMWIPLKEWPVWDLFQLPFKVIWWVLEDIWNSPLLTSIRPYYFKTLVETFEEIMVRFGFPIIQAVLPLRARVALGFDLPEGAEEAEPTDIMIWQQEAQKKTDARYGEGTGSPAWWISLPLRTYVVGIPLYFFVTIVGALLLAPFTPRKLAMNEAQWKEKKQEQLEKEINRESKKDEIDPIKNVFDKMKRVKHPQVRLQDFAGIDAVKEEINEVISFLRNPKIFQEMGARPPRGVLIVGGPGTGKTTLALAIAAEAKVPMVELQGAELEGGAWVGQGASNVRELFKTAREVSPLIIFMDDFDHFAGVRGATSDTRKQDHESLINQLLVELDGFETQEGVVLIATTSRPYAIDEALRRPGRMDRTIQLPMPNVTEREQILRKVAADIMDPKHVDYVDWAEVADKTAGLTPAQLKCVPRALEANAVGLKPVDDDEINSVAGWLATFNQILPMWFRRTKMVVKWNEDLIDWLGLRLSKEDLETAVETMDVFNETRPGIELENPPVIWTREYKFPHAVWAAGRALTAFLLPSFDRLDQAWLDPSSWEGVAFTKLTKQLEAGYQETGTMTRSYYEKSLVLCFGSYVAGRLLLPFGENNNLSKGELENAEGIAAEMVMQFGWGPHDSPLVYAKAGSPTSIAMGDKHEEEVKSAIQKLYLIATERCYNMLHRNQRTLSAVVEHLIQYDCVTTKDLSRISDETGAVFEEDPFELVPYSRMEMFSGSKNGTTRVTKALPAGASAN</sequence>
<dbReference type="GO" id="GO:0006508">
    <property type="term" value="P:proteolysis"/>
    <property type="evidence" value="ECO:0000318"/>
    <property type="project" value="GO_Central"/>
</dbReference>
<dbReference type="STRING" id="3218.A0A2K1JMH4"/>
<dbReference type="OrthoDB" id="2016434at2759"/>
<dbReference type="SUPFAM" id="SSF52540">
    <property type="entry name" value="P-loop containing nucleoside triphosphate hydrolases"/>
    <property type="match status" value="1"/>
</dbReference>
<dbReference type="SMART" id="SM00382">
    <property type="entry name" value="AAA"/>
    <property type="match status" value="1"/>
</dbReference>
<dbReference type="InterPro" id="IPR000642">
    <property type="entry name" value="Peptidase_M41"/>
</dbReference>
<dbReference type="Gramene" id="Pp3c13_19380V3.1">
    <property type="protein sequence ID" value="PAC:32932412.CDS.1"/>
    <property type="gene ID" value="Pp3c13_19380"/>
</dbReference>
<feature type="domain" description="AAA+ ATPase" evidence="2">
    <location>
        <begin position="917"/>
        <end position="1057"/>
    </location>
</feature>